<feature type="domain" description="OST-HTH associated" evidence="3">
    <location>
        <begin position="420"/>
        <end position="477"/>
    </location>
</feature>
<dbReference type="InterPro" id="IPR056042">
    <property type="entry name" value="DUF7625"/>
</dbReference>
<evidence type="ECO:0000313" key="6">
    <source>
        <dbReference type="Proteomes" id="UP000030748"/>
    </source>
</evidence>
<dbReference type="PANTHER" id="PTHR14379:SF7">
    <property type="entry name" value="ENDONUCLEASE OR GLYCOSYL HYDROLASE-RELATED"/>
    <property type="match status" value="1"/>
</dbReference>
<keyword evidence="6" id="KW-1185">Reference proteome</keyword>
<dbReference type="InterPro" id="IPR025677">
    <property type="entry name" value="OST-HTH-assoc_dom"/>
</dbReference>
<feature type="region of interest" description="Disordered" evidence="1">
    <location>
        <begin position="236"/>
        <end position="294"/>
    </location>
</feature>
<dbReference type="InterPro" id="IPR024768">
    <property type="entry name" value="Marf1"/>
</dbReference>
<dbReference type="PANTHER" id="PTHR14379">
    <property type="entry name" value="LIMKAIN B LKAP"/>
    <property type="match status" value="1"/>
</dbReference>
<feature type="domain" description="DUF7625" evidence="4">
    <location>
        <begin position="309"/>
        <end position="393"/>
    </location>
</feature>
<organism evidence="5 6">
    <name type="scientific">Erythranthe guttata</name>
    <name type="common">Yellow monkey flower</name>
    <name type="synonym">Mimulus guttatus</name>
    <dbReference type="NCBI Taxonomy" id="4155"/>
    <lineage>
        <taxon>Eukaryota</taxon>
        <taxon>Viridiplantae</taxon>
        <taxon>Streptophyta</taxon>
        <taxon>Embryophyta</taxon>
        <taxon>Tracheophyta</taxon>
        <taxon>Spermatophyta</taxon>
        <taxon>Magnoliopsida</taxon>
        <taxon>eudicotyledons</taxon>
        <taxon>Gunneridae</taxon>
        <taxon>Pentapetalae</taxon>
        <taxon>asterids</taxon>
        <taxon>lamiids</taxon>
        <taxon>Lamiales</taxon>
        <taxon>Phrymaceae</taxon>
        <taxon>Erythranthe</taxon>
    </lineage>
</organism>
<feature type="compositionally biased region" description="Low complexity" evidence="1">
    <location>
        <begin position="239"/>
        <end position="261"/>
    </location>
</feature>
<feature type="domain" description="NYN" evidence="2">
    <location>
        <begin position="4"/>
        <end position="104"/>
    </location>
</feature>
<dbReference type="AlphaFoldDB" id="A0A022S615"/>
<protein>
    <recommendedName>
        <fullName evidence="7">NYN domain-containing protein</fullName>
    </recommendedName>
</protein>
<evidence type="ECO:0008006" key="7">
    <source>
        <dbReference type="Google" id="ProtNLM"/>
    </source>
</evidence>
<evidence type="ECO:0000313" key="5">
    <source>
        <dbReference type="EMBL" id="EYU46875.1"/>
    </source>
</evidence>
<dbReference type="Pfam" id="PF24620">
    <property type="entry name" value="DUF7625"/>
    <property type="match status" value="1"/>
</dbReference>
<evidence type="ECO:0000259" key="4">
    <source>
        <dbReference type="Pfam" id="PF24620"/>
    </source>
</evidence>
<sequence length="483" mass="52725">MNYYGPATISAYGDTTGIPNSVQHALSSTGIALNHVPAGAKDASDKKILVDMLFWAVDNPAPANYLLISGDRDFSNALHQLRMRRYNILLAQPKQASPALVAAAKCAWHWSSLVHGGIPFFTSDGHSACVSASHTTRTYDNIIVSSRPSYSNAADTFPLGSHMFSVPARMAVKLPSCPNGTNQANTTRMTSLPIKLESAKDTGFPHQPEIVPEKKLKIAPHEFFGATSRAVLASRSAPNLSSGNINSSSSNSSYLNESTQSRPPHVPDNLTPSGSHNNTFQPAPSRLLNGPRFSTTTSSAVLPNTEKLGVQRLIGVILLALDALKVEKIAPTEANITDCIRYGDTKYRNTDVHKALEYALDQNMVFKQCMGNMELYVGRIERLWTCENPDGGNPQHYPKTTWAAIQKFLRSPTGRSALIASECRYEAASILKKSCLTTFSLGEVIRIMNMIITMKKWISHSHLGWQPIKIVLSETKDDIDNGS</sequence>
<dbReference type="eggNOG" id="ENOG502QWNR">
    <property type="taxonomic scope" value="Eukaryota"/>
</dbReference>
<dbReference type="EMBL" id="KI630171">
    <property type="protein sequence ID" value="EYU46875.1"/>
    <property type="molecule type" value="Genomic_DNA"/>
</dbReference>
<dbReference type="Gene3D" id="3.40.50.1010">
    <property type="entry name" value="5'-nuclease"/>
    <property type="match status" value="1"/>
</dbReference>
<feature type="compositionally biased region" description="Polar residues" evidence="1">
    <location>
        <begin position="270"/>
        <end position="282"/>
    </location>
</feature>
<gene>
    <name evidence="5" type="ORF">MIMGU_mgv1a005434mg</name>
</gene>
<proteinExistence type="predicted"/>
<accession>A0A022S615</accession>
<dbReference type="GO" id="GO:0004540">
    <property type="term" value="F:RNA nuclease activity"/>
    <property type="evidence" value="ECO:0007669"/>
    <property type="project" value="InterPro"/>
</dbReference>
<dbReference type="GO" id="GO:0010468">
    <property type="term" value="P:regulation of gene expression"/>
    <property type="evidence" value="ECO:0007669"/>
    <property type="project" value="InterPro"/>
</dbReference>
<dbReference type="Pfam" id="PF01936">
    <property type="entry name" value="NYN"/>
    <property type="match status" value="1"/>
</dbReference>
<evidence type="ECO:0000259" key="3">
    <source>
        <dbReference type="Pfam" id="PF14418"/>
    </source>
</evidence>
<dbReference type="Pfam" id="PF14418">
    <property type="entry name" value="OHA"/>
    <property type="match status" value="1"/>
</dbReference>
<dbReference type="STRING" id="4155.A0A022S615"/>
<dbReference type="CDD" id="cd10910">
    <property type="entry name" value="PIN_limkain_b1_N_like"/>
    <property type="match status" value="1"/>
</dbReference>
<evidence type="ECO:0000256" key="1">
    <source>
        <dbReference type="SAM" id="MobiDB-lite"/>
    </source>
</evidence>
<evidence type="ECO:0000259" key="2">
    <source>
        <dbReference type="Pfam" id="PF01936"/>
    </source>
</evidence>
<name>A0A022S615_ERYGU</name>
<dbReference type="GO" id="GO:0005777">
    <property type="term" value="C:peroxisome"/>
    <property type="evidence" value="ECO:0007669"/>
    <property type="project" value="InterPro"/>
</dbReference>
<dbReference type="Proteomes" id="UP000030748">
    <property type="component" value="Unassembled WGS sequence"/>
</dbReference>
<reference evidence="5 6" key="1">
    <citation type="journal article" date="2013" name="Proc. Natl. Acad. Sci. U.S.A.">
        <title>Fine-scale variation in meiotic recombination in Mimulus inferred from population shotgun sequencing.</title>
        <authorList>
            <person name="Hellsten U."/>
            <person name="Wright K.M."/>
            <person name="Jenkins J."/>
            <person name="Shu S."/>
            <person name="Yuan Y."/>
            <person name="Wessler S.R."/>
            <person name="Schmutz J."/>
            <person name="Willis J.H."/>
            <person name="Rokhsar D.S."/>
        </authorList>
    </citation>
    <scope>NUCLEOTIDE SEQUENCE [LARGE SCALE GENOMIC DNA]</scope>
    <source>
        <strain evidence="6">cv. DUN x IM62</strain>
    </source>
</reference>
<dbReference type="InterPro" id="IPR021139">
    <property type="entry name" value="NYN"/>
</dbReference>